<dbReference type="InterPro" id="IPR005905">
    <property type="entry name" value="D_ala_D_ala"/>
</dbReference>
<evidence type="ECO:0000256" key="23">
    <source>
        <dbReference type="PIRSR" id="PIRSR039102-1"/>
    </source>
</evidence>
<dbReference type="GO" id="GO:0008360">
    <property type="term" value="P:regulation of cell shape"/>
    <property type="evidence" value="ECO:0007669"/>
    <property type="project" value="UniProtKB-KW"/>
</dbReference>
<dbReference type="FunFam" id="3.30.470.20:FF:000008">
    <property type="entry name" value="D-alanine--D-alanine ligase"/>
    <property type="match status" value="1"/>
</dbReference>
<dbReference type="NCBIfam" id="NF002528">
    <property type="entry name" value="PRK01966.1-4"/>
    <property type="match status" value="1"/>
</dbReference>
<keyword evidence="15 25" id="KW-0464">Manganese</keyword>
<evidence type="ECO:0000256" key="22">
    <source>
        <dbReference type="HAMAP-Rule" id="MF_00047"/>
    </source>
</evidence>
<feature type="binding site" evidence="24">
    <location>
        <begin position="306"/>
        <end position="307"/>
    </location>
    <ligand>
        <name>ATP</name>
        <dbReference type="ChEBI" id="CHEBI:30616"/>
    </ligand>
</feature>
<feature type="binding site" evidence="24">
    <location>
        <begin position="184"/>
        <end position="185"/>
    </location>
    <ligand>
        <name>ATP</name>
        <dbReference type="ChEBI" id="CHEBI:30616"/>
    </ligand>
</feature>
<dbReference type="GO" id="GO:0005524">
    <property type="term" value="F:ATP binding"/>
    <property type="evidence" value="ECO:0007669"/>
    <property type="project" value="UniProtKB-UniRule"/>
</dbReference>
<evidence type="ECO:0000256" key="11">
    <source>
        <dbReference type="ARBA" id="ARBA00022840"/>
    </source>
</evidence>
<dbReference type="Gene3D" id="3.40.50.20">
    <property type="match status" value="1"/>
</dbReference>
<keyword evidence="9 25" id="KW-0479">Metal-binding</keyword>
<dbReference type="InterPro" id="IPR011127">
    <property type="entry name" value="Dala_Dala_lig_N"/>
</dbReference>
<dbReference type="GO" id="GO:0009252">
    <property type="term" value="P:peptidoglycan biosynthetic process"/>
    <property type="evidence" value="ECO:0007669"/>
    <property type="project" value="UniProtKB-UniRule"/>
</dbReference>
<comment type="pathway">
    <text evidence="4 22">Cell wall biogenesis; peptidoglycan biosynthesis.</text>
</comment>
<dbReference type="InterPro" id="IPR016185">
    <property type="entry name" value="PreATP-grasp_dom_sf"/>
</dbReference>
<feature type="active site" evidence="23">
    <location>
        <position position="318"/>
    </location>
</feature>
<organism evidence="28 29">
    <name type="scientific">Mammaliicoccus stepanovicii</name>
    <dbReference type="NCBI Taxonomy" id="643214"/>
    <lineage>
        <taxon>Bacteria</taxon>
        <taxon>Bacillati</taxon>
        <taxon>Bacillota</taxon>
        <taxon>Bacilli</taxon>
        <taxon>Bacillales</taxon>
        <taxon>Staphylococcaceae</taxon>
        <taxon>Mammaliicoccus</taxon>
    </lineage>
</organism>
<dbReference type="InterPro" id="IPR013815">
    <property type="entry name" value="ATP_grasp_subdomain_1"/>
</dbReference>
<keyword evidence="7 22" id="KW-0963">Cytoplasm</keyword>
<dbReference type="HAMAP" id="MF_00047">
    <property type="entry name" value="Dala_Dala_lig"/>
    <property type="match status" value="1"/>
</dbReference>
<comment type="cofactor">
    <cofactor evidence="1">
        <name>Mn(2+)</name>
        <dbReference type="ChEBI" id="CHEBI:29035"/>
    </cofactor>
</comment>
<dbReference type="PANTHER" id="PTHR23132">
    <property type="entry name" value="D-ALANINE--D-ALANINE LIGASE"/>
    <property type="match status" value="1"/>
</dbReference>
<gene>
    <name evidence="22 28" type="primary">ddl</name>
    <name evidence="28" type="ORF">SAMEA4384403_00672</name>
</gene>
<dbReference type="Pfam" id="PF07478">
    <property type="entry name" value="Dala_Dala_lig_C"/>
    <property type="match status" value="1"/>
</dbReference>
<dbReference type="Gene3D" id="3.30.470.20">
    <property type="entry name" value="ATP-grasp fold, B domain"/>
    <property type="match status" value="1"/>
</dbReference>
<keyword evidence="11 26" id="KW-0067">ATP-binding</keyword>
<dbReference type="PROSITE" id="PS50975">
    <property type="entry name" value="ATP_GRASP"/>
    <property type="match status" value="1"/>
</dbReference>
<keyword evidence="10 24" id="KW-0547">Nucleotide-binding</keyword>
<sequence>MSKENICIIYGGKSAEHEVSILTAQNVINAVDLSKYCVDIIYITNDGEWIKGEHSIENHIEDVEQLRLKTNELTPISKLLESSINGQSYDAVFPLLHGPNGEDGTIQGLFEVLDIPYVGNGVLAASCSMDKLVMKHLFAHRGLPQLPYVSFLKSEYEKYKHNIQELIQNKLDYPVFVKPANLGSSVGISKCTNKEELISGIEEAFKFDRKLVIEQGVEAREIEVAVLGNDYPETTLPGELVKDVQFYDYKSKYKDGRVQLQIPADIDEETATTLRNMAVEAFKATDCSGLVRADFFLTEDNTIYINETNAMPGFTQYSMYPQLWENMNLSYTELITKLIELAIERFNNKKDIKYKID</sequence>
<accession>A0A239YQ59</accession>
<evidence type="ECO:0000256" key="8">
    <source>
        <dbReference type="ARBA" id="ARBA00022598"/>
    </source>
</evidence>
<comment type="function">
    <text evidence="2 22">Cell wall formation.</text>
</comment>
<evidence type="ECO:0000256" key="16">
    <source>
        <dbReference type="ARBA" id="ARBA00023316"/>
    </source>
</evidence>
<feature type="domain" description="ATP-grasp" evidence="27">
    <location>
        <begin position="135"/>
        <end position="340"/>
    </location>
</feature>
<keyword evidence="16 22" id="KW-0961">Cell wall biogenesis/degradation</keyword>
<name>A0A239YQ59_9STAP</name>
<feature type="binding site" evidence="24">
    <location>
        <begin position="214"/>
        <end position="221"/>
    </location>
    <ligand>
        <name>ATP</name>
        <dbReference type="ChEBI" id="CHEBI:30616"/>
    </ligand>
</feature>
<evidence type="ECO:0000256" key="20">
    <source>
        <dbReference type="ARBA" id="ARBA00076288"/>
    </source>
</evidence>
<evidence type="ECO:0000256" key="4">
    <source>
        <dbReference type="ARBA" id="ARBA00004752"/>
    </source>
</evidence>
<keyword evidence="29" id="KW-1185">Reference proteome</keyword>
<feature type="binding site" evidence="25">
    <location>
        <position position="309"/>
    </location>
    <ligand>
        <name>Mg(2+)</name>
        <dbReference type="ChEBI" id="CHEBI:18420"/>
        <label>2</label>
    </ligand>
</feature>
<feature type="binding site" evidence="25">
    <location>
        <position position="294"/>
    </location>
    <ligand>
        <name>Mg(2+)</name>
        <dbReference type="ChEBI" id="CHEBI:18420"/>
        <label>1</label>
    </ligand>
</feature>
<evidence type="ECO:0000256" key="2">
    <source>
        <dbReference type="ARBA" id="ARBA00003921"/>
    </source>
</evidence>
<dbReference type="SUPFAM" id="SSF56059">
    <property type="entry name" value="Glutathione synthetase ATP-binding domain-like"/>
    <property type="match status" value="1"/>
</dbReference>
<dbReference type="NCBIfam" id="NF002526">
    <property type="entry name" value="PRK01966.1-2"/>
    <property type="match status" value="1"/>
</dbReference>
<comment type="subcellular location">
    <subcellularLocation>
        <location evidence="3 22">Cytoplasm</location>
    </subcellularLocation>
</comment>
<dbReference type="GO" id="GO:0046872">
    <property type="term" value="F:metal ion binding"/>
    <property type="evidence" value="ECO:0007669"/>
    <property type="project" value="UniProtKB-KW"/>
</dbReference>
<evidence type="ECO:0000256" key="18">
    <source>
        <dbReference type="ARBA" id="ARBA00060592"/>
    </source>
</evidence>
<evidence type="ECO:0000256" key="9">
    <source>
        <dbReference type="ARBA" id="ARBA00022723"/>
    </source>
</evidence>
<evidence type="ECO:0000313" key="28">
    <source>
        <dbReference type="EMBL" id="SNV60643.1"/>
    </source>
</evidence>
<dbReference type="Gene3D" id="3.30.1490.20">
    <property type="entry name" value="ATP-grasp fold, A domain"/>
    <property type="match status" value="1"/>
</dbReference>
<dbReference type="AlphaFoldDB" id="A0A239YQ59"/>
<dbReference type="UniPathway" id="UPA00219"/>
<evidence type="ECO:0000259" key="27">
    <source>
        <dbReference type="PROSITE" id="PS50975"/>
    </source>
</evidence>
<evidence type="ECO:0000256" key="1">
    <source>
        <dbReference type="ARBA" id="ARBA00001936"/>
    </source>
</evidence>
<reference evidence="28 29" key="1">
    <citation type="submission" date="2017-06" db="EMBL/GenBank/DDBJ databases">
        <authorList>
            <consortium name="Pathogen Informatics"/>
        </authorList>
    </citation>
    <scope>NUCLEOTIDE SEQUENCE [LARGE SCALE GENOMIC DNA]</scope>
    <source>
        <strain evidence="28 29">NCTC13839</strain>
    </source>
</reference>
<dbReference type="GO" id="GO:0071555">
    <property type="term" value="P:cell wall organization"/>
    <property type="evidence" value="ECO:0007669"/>
    <property type="project" value="UniProtKB-KW"/>
</dbReference>
<evidence type="ECO:0000256" key="25">
    <source>
        <dbReference type="PIRSR" id="PIRSR039102-3"/>
    </source>
</evidence>
<protein>
    <recommendedName>
        <fullName evidence="19 22">D-alanine--D-alanine ligase</fullName>
        <ecNumber evidence="6 22">6.3.2.4</ecNumber>
    </recommendedName>
    <alternativeName>
        <fullName evidence="21 22">D-Ala-D-Ala ligase</fullName>
    </alternativeName>
    <alternativeName>
        <fullName evidence="20 22">D-alanylalanine synthetase</fullName>
    </alternativeName>
</protein>
<dbReference type="RefSeq" id="WP_095086721.1">
    <property type="nucleotide sequence ID" value="NZ_BMDM01000003.1"/>
</dbReference>
<evidence type="ECO:0000256" key="15">
    <source>
        <dbReference type="ARBA" id="ARBA00023211"/>
    </source>
</evidence>
<dbReference type="GO" id="GO:0008716">
    <property type="term" value="F:D-alanine-D-alanine ligase activity"/>
    <property type="evidence" value="ECO:0007669"/>
    <property type="project" value="UniProtKB-UniRule"/>
</dbReference>
<dbReference type="Pfam" id="PF01820">
    <property type="entry name" value="Dala_Dala_lig_N"/>
    <property type="match status" value="1"/>
</dbReference>
<dbReference type="OrthoDB" id="9813261at2"/>
<dbReference type="EMBL" id="LT906462">
    <property type="protein sequence ID" value="SNV60643.1"/>
    <property type="molecule type" value="Genomic_DNA"/>
</dbReference>
<dbReference type="InterPro" id="IPR011095">
    <property type="entry name" value="Dala_Dala_lig_C"/>
</dbReference>
<dbReference type="Proteomes" id="UP000242084">
    <property type="component" value="Chromosome 1"/>
</dbReference>
<dbReference type="InterPro" id="IPR011761">
    <property type="entry name" value="ATP-grasp"/>
</dbReference>
<evidence type="ECO:0000256" key="13">
    <source>
        <dbReference type="ARBA" id="ARBA00022960"/>
    </source>
</evidence>
<feature type="binding site" evidence="24">
    <location>
        <position position="131"/>
    </location>
    <ligand>
        <name>ATP</name>
        <dbReference type="ChEBI" id="CHEBI:30616"/>
    </ligand>
</feature>
<dbReference type="NCBIfam" id="TIGR01205">
    <property type="entry name" value="D_ala_D_alaTIGR"/>
    <property type="match status" value="1"/>
</dbReference>
<feature type="binding site" evidence="25">
    <location>
        <position position="307"/>
    </location>
    <ligand>
        <name>Mg(2+)</name>
        <dbReference type="ChEBI" id="CHEBI:18420"/>
        <label>2</label>
    </ligand>
</feature>
<evidence type="ECO:0000256" key="6">
    <source>
        <dbReference type="ARBA" id="ARBA00012216"/>
    </source>
</evidence>
<keyword evidence="13 22" id="KW-0133">Cell shape</keyword>
<evidence type="ECO:0000256" key="21">
    <source>
        <dbReference type="ARBA" id="ARBA00077154"/>
    </source>
</evidence>
<dbReference type="FunFam" id="3.30.1490.20:FF:000007">
    <property type="entry name" value="D-alanine--D-alanine ligase"/>
    <property type="match status" value="1"/>
</dbReference>
<dbReference type="GO" id="GO:0005829">
    <property type="term" value="C:cytosol"/>
    <property type="evidence" value="ECO:0007669"/>
    <property type="project" value="TreeGrafter"/>
</dbReference>
<evidence type="ECO:0000256" key="7">
    <source>
        <dbReference type="ARBA" id="ARBA00022490"/>
    </source>
</evidence>
<evidence type="ECO:0000256" key="24">
    <source>
        <dbReference type="PIRSR" id="PIRSR039102-2"/>
    </source>
</evidence>
<comment type="catalytic activity">
    <reaction evidence="17 22">
        <text>2 D-alanine + ATP = D-alanyl-D-alanine + ADP + phosphate + H(+)</text>
        <dbReference type="Rhea" id="RHEA:11224"/>
        <dbReference type="ChEBI" id="CHEBI:15378"/>
        <dbReference type="ChEBI" id="CHEBI:30616"/>
        <dbReference type="ChEBI" id="CHEBI:43474"/>
        <dbReference type="ChEBI" id="CHEBI:57416"/>
        <dbReference type="ChEBI" id="CHEBI:57822"/>
        <dbReference type="ChEBI" id="CHEBI:456216"/>
        <dbReference type="EC" id="6.3.2.4"/>
    </reaction>
</comment>
<evidence type="ECO:0000313" key="29">
    <source>
        <dbReference type="Proteomes" id="UP000242084"/>
    </source>
</evidence>
<evidence type="ECO:0000256" key="19">
    <source>
        <dbReference type="ARBA" id="ARBA00068427"/>
    </source>
</evidence>
<dbReference type="SUPFAM" id="SSF52440">
    <property type="entry name" value="PreATP-grasp domain"/>
    <property type="match status" value="1"/>
</dbReference>
<dbReference type="PROSITE" id="PS00844">
    <property type="entry name" value="DALA_DALA_LIGASE_2"/>
    <property type="match status" value="1"/>
</dbReference>
<keyword evidence="8 22" id="KW-0436">Ligase</keyword>
<comment type="similarity">
    <text evidence="5 22">Belongs to the D-alanine--D-alanine ligase family.</text>
</comment>
<evidence type="ECO:0000256" key="14">
    <source>
        <dbReference type="ARBA" id="ARBA00022984"/>
    </source>
</evidence>
<dbReference type="KEGG" id="sste:SAMEA4384403_0672"/>
<keyword evidence="12 25" id="KW-0460">Magnesium</keyword>
<feature type="binding site" evidence="24">
    <location>
        <begin position="176"/>
        <end position="178"/>
    </location>
    <ligand>
        <name>ATP</name>
        <dbReference type="ChEBI" id="CHEBI:30616"/>
    </ligand>
</feature>
<dbReference type="PANTHER" id="PTHR23132:SF25">
    <property type="entry name" value="D-ALANINE--D-ALANINE LIGASE A"/>
    <property type="match status" value="1"/>
</dbReference>
<dbReference type="PIRSF" id="PIRSF039102">
    <property type="entry name" value="Ddl/VanB"/>
    <property type="match status" value="1"/>
</dbReference>
<evidence type="ECO:0000256" key="17">
    <source>
        <dbReference type="ARBA" id="ARBA00047614"/>
    </source>
</evidence>
<comment type="pathway">
    <text evidence="18">Glycan biosynthesis.</text>
</comment>
<feature type="active site" evidence="23">
    <location>
        <position position="184"/>
    </location>
</feature>
<evidence type="ECO:0000256" key="12">
    <source>
        <dbReference type="ARBA" id="ARBA00022842"/>
    </source>
</evidence>
<dbReference type="PROSITE" id="PS00843">
    <property type="entry name" value="DALA_DALA_LIGASE_1"/>
    <property type="match status" value="1"/>
</dbReference>
<keyword evidence="14 22" id="KW-0573">Peptidoglycan synthesis</keyword>
<evidence type="ECO:0000256" key="10">
    <source>
        <dbReference type="ARBA" id="ARBA00022741"/>
    </source>
</evidence>
<feature type="active site" evidence="23">
    <location>
        <position position="16"/>
    </location>
</feature>
<dbReference type="InterPro" id="IPR000291">
    <property type="entry name" value="D-Ala_lig_Van_CS"/>
</dbReference>
<dbReference type="EC" id="6.3.2.4" evidence="6 22"/>
<comment type="cofactor">
    <cofactor evidence="25">
        <name>Mg(2+)</name>
        <dbReference type="ChEBI" id="CHEBI:18420"/>
    </cofactor>
    <cofactor evidence="25">
        <name>Mn(2+)</name>
        <dbReference type="ChEBI" id="CHEBI:29035"/>
    </cofactor>
    <text evidence="25">Binds 2 magnesium or manganese ions per subunit.</text>
</comment>
<feature type="binding site" evidence="25">
    <location>
        <position position="307"/>
    </location>
    <ligand>
        <name>Mg(2+)</name>
        <dbReference type="ChEBI" id="CHEBI:18420"/>
        <label>1</label>
    </ligand>
</feature>
<evidence type="ECO:0000256" key="5">
    <source>
        <dbReference type="ARBA" id="ARBA00010871"/>
    </source>
</evidence>
<proteinExistence type="inferred from homology"/>
<evidence type="ECO:0000256" key="26">
    <source>
        <dbReference type="PROSITE-ProRule" id="PRU00409"/>
    </source>
</evidence>
<evidence type="ECO:0000256" key="3">
    <source>
        <dbReference type="ARBA" id="ARBA00004496"/>
    </source>
</evidence>